<evidence type="ECO:0000256" key="3">
    <source>
        <dbReference type="ARBA" id="ARBA00022553"/>
    </source>
</evidence>
<dbReference type="CDD" id="cd16922">
    <property type="entry name" value="HATPase_EvgS-ArcB-TorS-like"/>
    <property type="match status" value="1"/>
</dbReference>
<dbReference type="NCBIfam" id="TIGR00229">
    <property type="entry name" value="sensory_box"/>
    <property type="match status" value="1"/>
</dbReference>
<dbReference type="PROSITE" id="PS50109">
    <property type="entry name" value="HIS_KIN"/>
    <property type="match status" value="1"/>
</dbReference>
<dbReference type="RefSeq" id="WP_189449392.1">
    <property type="nucleotide sequence ID" value="NZ_BMXY01000002.1"/>
</dbReference>
<evidence type="ECO:0000259" key="10">
    <source>
        <dbReference type="PROSITE" id="PS50112"/>
    </source>
</evidence>
<dbReference type="Gene3D" id="1.10.287.130">
    <property type="match status" value="1"/>
</dbReference>
<keyword evidence="12" id="KW-1185">Reference proteome</keyword>
<accession>A0ABQ3C3E9</accession>
<name>A0ABQ3C3E9_9GAMM</name>
<evidence type="ECO:0000259" key="8">
    <source>
        <dbReference type="PROSITE" id="PS50109"/>
    </source>
</evidence>
<keyword evidence="3 6" id="KW-0597">Phosphoprotein</keyword>
<dbReference type="Pfam" id="PF00989">
    <property type="entry name" value="PAS"/>
    <property type="match status" value="1"/>
</dbReference>
<keyword evidence="4" id="KW-0808">Transferase</keyword>
<dbReference type="InterPro" id="IPR003594">
    <property type="entry name" value="HATPase_dom"/>
</dbReference>
<dbReference type="Pfam" id="PF02518">
    <property type="entry name" value="HATPase_c"/>
    <property type="match status" value="1"/>
</dbReference>
<dbReference type="InterPro" id="IPR001789">
    <property type="entry name" value="Sig_transdc_resp-reg_receiver"/>
</dbReference>
<dbReference type="SUPFAM" id="SSF55874">
    <property type="entry name" value="ATPase domain of HSP90 chaperone/DNA topoisomerase II/histidine kinase"/>
    <property type="match status" value="1"/>
</dbReference>
<dbReference type="PROSITE" id="PS50112">
    <property type="entry name" value="PAS"/>
    <property type="match status" value="1"/>
</dbReference>
<dbReference type="SMART" id="SM00448">
    <property type="entry name" value="REC"/>
    <property type="match status" value="1"/>
</dbReference>
<feature type="compositionally biased region" description="Basic and acidic residues" evidence="7">
    <location>
        <begin position="556"/>
        <end position="566"/>
    </location>
</feature>
<dbReference type="Gene3D" id="3.30.450.40">
    <property type="match status" value="1"/>
</dbReference>
<evidence type="ECO:0000256" key="7">
    <source>
        <dbReference type="SAM" id="MobiDB-lite"/>
    </source>
</evidence>
<dbReference type="InterPro" id="IPR029016">
    <property type="entry name" value="GAF-like_dom_sf"/>
</dbReference>
<dbReference type="InterPro" id="IPR003661">
    <property type="entry name" value="HisK_dim/P_dom"/>
</dbReference>
<dbReference type="SUPFAM" id="SSF47384">
    <property type="entry name" value="Homodimeric domain of signal transducing histidine kinase"/>
    <property type="match status" value="1"/>
</dbReference>
<dbReference type="InterPro" id="IPR003018">
    <property type="entry name" value="GAF"/>
</dbReference>
<dbReference type="Gene3D" id="3.30.450.20">
    <property type="entry name" value="PAS domain"/>
    <property type="match status" value="1"/>
</dbReference>
<dbReference type="PRINTS" id="PR00344">
    <property type="entry name" value="BCTRLSENSOR"/>
</dbReference>
<dbReference type="Pfam" id="PF00072">
    <property type="entry name" value="Response_reg"/>
    <property type="match status" value="1"/>
</dbReference>
<dbReference type="SMART" id="SM00086">
    <property type="entry name" value="PAC"/>
    <property type="match status" value="1"/>
</dbReference>
<protein>
    <recommendedName>
        <fullName evidence="2">histidine kinase</fullName>
        <ecNumber evidence="2">2.7.13.3</ecNumber>
    </recommendedName>
</protein>
<evidence type="ECO:0000256" key="1">
    <source>
        <dbReference type="ARBA" id="ARBA00000085"/>
    </source>
</evidence>
<evidence type="ECO:0000313" key="11">
    <source>
        <dbReference type="EMBL" id="GGZ65695.1"/>
    </source>
</evidence>
<dbReference type="SMART" id="SM00387">
    <property type="entry name" value="HATPase_c"/>
    <property type="match status" value="1"/>
</dbReference>
<comment type="catalytic activity">
    <reaction evidence="1">
        <text>ATP + protein L-histidine = ADP + protein N-phospho-L-histidine.</text>
        <dbReference type="EC" id="2.7.13.3"/>
    </reaction>
</comment>
<gene>
    <name evidence="11" type="ORF">GCM10008101_19620</name>
</gene>
<reference evidence="12" key="1">
    <citation type="journal article" date="2019" name="Int. J. Syst. Evol. Microbiol.">
        <title>The Global Catalogue of Microorganisms (GCM) 10K type strain sequencing project: providing services to taxonomists for standard genome sequencing and annotation.</title>
        <authorList>
            <consortium name="The Broad Institute Genomics Platform"/>
            <consortium name="The Broad Institute Genome Sequencing Center for Infectious Disease"/>
            <person name="Wu L."/>
            <person name="Ma J."/>
        </authorList>
    </citation>
    <scope>NUCLEOTIDE SEQUENCE [LARGE SCALE GENOMIC DNA]</scope>
    <source>
        <strain evidence="12">KCTC 22558</strain>
    </source>
</reference>
<dbReference type="Pfam" id="PF00512">
    <property type="entry name" value="HisKA"/>
    <property type="match status" value="1"/>
</dbReference>
<dbReference type="Pfam" id="PF13185">
    <property type="entry name" value="GAF_2"/>
    <property type="match status" value="1"/>
</dbReference>
<evidence type="ECO:0000259" key="9">
    <source>
        <dbReference type="PROSITE" id="PS50110"/>
    </source>
</evidence>
<dbReference type="CDD" id="cd00082">
    <property type="entry name" value="HisKA"/>
    <property type="match status" value="1"/>
</dbReference>
<dbReference type="InterPro" id="IPR004358">
    <property type="entry name" value="Sig_transdc_His_kin-like_C"/>
</dbReference>
<dbReference type="InterPro" id="IPR035965">
    <property type="entry name" value="PAS-like_dom_sf"/>
</dbReference>
<dbReference type="EC" id="2.7.13.3" evidence="2"/>
<feature type="domain" description="Histidine kinase" evidence="8">
    <location>
        <begin position="333"/>
        <end position="551"/>
    </location>
</feature>
<dbReference type="SMART" id="SM00091">
    <property type="entry name" value="PAS"/>
    <property type="match status" value="1"/>
</dbReference>
<dbReference type="SUPFAM" id="SSF55781">
    <property type="entry name" value="GAF domain-like"/>
    <property type="match status" value="1"/>
</dbReference>
<dbReference type="CDD" id="cd17580">
    <property type="entry name" value="REC_2_DhkD-like"/>
    <property type="match status" value="1"/>
</dbReference>
<comment type="caution">
    <text evidence="11">The sequence shown here is derived from an EMBL/GenBank/DDBJ whole genome shotgun (WGS) entry which is preliminary data.</text>
</comment>
<dbReference type="SUPFAM" id="SSF52172">
    <property type="entry name" value="CheY-like"/>
    <property type="match status" value="1"/>
</dbReference>
<dbReference type="PROSITE" id="PS50110">
    <property type="entry name" value="RESPONSE_REGULATORY"/>
    <property type="match status" value="1"/>
</dbReference>
<dbReference type="SUPFAM" id="SSF55785">
    <property type="entry name" value="PYP-like sensor domain (PAS domain)"/>
    <property type="match status" value="1"/>
</dbReference>
<dbReference type="SMART" id="SM00388">
    <property type="entry name" value="HisKA"/>
    <property type="match status" value="1"/>
</dbReference>
<dbReference type="InterPro" id="IPR005467">
    <property type="entry name" value="His_kinase_dom"/>
</dbReference>
<dbReference type="InterPro" id="IPR036097">
    <property type="entry name" value="HisK_dim/P_sf"/>
</dbReference>
<evidence type="ECO:0000256" key="2">
    <source>
        <dbReference type="ARBA" id="ARBA00012438"/>
    </source>
</evidence>
<dbReference type="PANTHER" id="PTHR43547">
    <property type="entry name" value="TWO-COMPONENT HISTIDINE KINASE"/>
    <property type="match status" value="1"/>
</dbReference>
<sequence>MTAFSDLLSPLSQLRAACENATVALFVMDEKRECVYLNGAAEALTGFSLDELRGRPLHDVIHHTRPDGSAFPIEECPIDRAAPARMQAQGEDVFVHRDGRFYPVAFTASPVLQDGRVVGTVLEVRDISREKLREQEDIALRQLSELMLNELDLPRMVQGVTDVATRLTGAQFGAFFYNAEDADVGRYMLYTLSGVSAEHFSKFPHPRATPLFGPTFRGEGTICIEDVTTDPRYGQWGPHHGMPPGHLPVRSYLAVPVKSDTGEVLGGLFFGHERTGVFSGRQVRAVEAIAALASVGMSRLYLFRRLEGEARDKERLYQEAVRANRMKDEFLATISHELRTPLTSILGWSEMLASGRLAPAMVERAVGTIDRNARAQAQIIEDLLDISRIVSGKLRLDVREMDVAQPVEAAVEAVRPAALARDVELHLEAAPDVGRVRADPDRLQQVVWNLVANAVKFTGRGGRVDVAMQRGDGFVEIRVRDTGRGIAPEFLPRLFDRFSQVDASSTREHGGLGLGLSIVRHLVEMHGGTVRAASAGIGHGAEFTVRLPFSTSTDEPAERREEHAHDVTSAPPPAPGEDALAGCRVLLVEDDADSRAMLGAVLEAHGASVTACAGAEDALQAIGRIDADIVVSDIGMPRMDGYAFVRALREWERASGRDAVPAVALTAYARSEDRTRALAHGFQMHVAKPVQPSELVAIVRTLHGWRAPAADQALP</sequence>
<proteinExistence type="predicted"/>
<feature type="domain" description="PAS" evidence="10">
    <location>
        <begin position="10"/>
        <end position="62"/>
    </location>
</feature>
<keyword evidence="5" id="KW-0418">Kinase</keyword>
<dbReference type="Gene3D" id="3.40.50.2300">
    <property type="match status" value="1"/>
</dbReference>
<feature type="region of interest" description="Disordered" evidence="7">
    <location>
        <begin position="551"/>
        <end position="575"/>
    </location>
</feature>
<evidence type="ECO:0000256" key="5">
    <source>
        <dbReference type="ARBA" id="ARBA00022777"/>
    </source>
</evidence>
<dbReference type="Proteomes" id="UP000643403">
    <property type="component" value="Unassembled WGS sequence"/>
</dbReference>
<evidence type="ECO:0000313" key="12">
    <source>
        <dbReference type="Proteomes" id="UP000643403"/>
    </source>
</evidence>
<feature type="domain" description="Response regulatory" evidence="9">
    <location>
        <begin position="584"/>
        <end position="703"/>
    </location>
</feature>
<dbReference type="PANTHER" id="PTHR43547:SF2">
    <property type="entry name" value="HYBRID SIGNAL TRANSDUCTION HISTIDINE KINASE C"/>
    <property type="match status" value="1"/>
</dbReference>
<dbReference type="SMART" id="SM00065">
    <property type="entry name" value="GAF"/>
    <property type="match status" value="1"/>
</dbReference>
<evidence type="ECO:0000256" key="6">
    <source>
        <dbReference type="PROSITE-ProRule" id="PRU00169"/>
    </source>
</evidence>
<dbReference type="InterPro" id="IPR013767">
    <property type="entry name" value="PAS_fold"/>
</dbReference>
<dbReference type="CDD" id="cd00130">
    <property type="entry name" value="PAS"/>
    <property type="match status" value="1"/>
</dbReference>
<dbReference type="InterPro" id="IPR000014">
    <property type="entry name" value="PAS"/>
</dbReference>
<dbReference type="InterPro" id="IPR011006">
    <property type="entry name" value="CheY-like_superfamily"/>
</dbReference>
<dbReference type="Gene3D" id="3.30.565.10">
    <property type="entry name" value="Histidine kinase-like ATPase, C-terminal domain"/>
    <property type="match status" value="1"/>
</dbReference>
<dbReference type="InterPro" id="IPR036890">
    <property type="entry name" value="HATPase_C_sf"/>
</dbReference>
<evidence type="ECO:0000256" key="4">
    <source>
        <dbReference type="ARBA" id="ARBA00022679"/>
    </source>
</evidence>
<dbReference type="InterPro" id="IPR001610">
    <property type="entry name" value="PAC"/>
</dbReference>
<organism evidence="11 12">
    <name type="scientific">Cognatilysobacter xinjiangensis</name>
    <dbReference type="NCBI Taxonomy" id="546892"/>
    <lineage>
        <taxon>Bacteria</taxon>
        <taxon>Pseudomonadati</taxon>
        <taxon>Pseudomonadota</taxon>
        <taxon>Gammaproteobacteria</taxon>
        <taxon>Lysobacterales</taxon>
        <taxon>Lysobacteraceae</taxon>
        <taxon>Cognatilysobacter</taxon>
    </lineage>
</organism>
<dbReference type="EMBL" id="BMXY01000002">
    <property type="protein sequence ID" value="GGZ65695.1"/>
    <property type="molecule type" value="Genomic_DNA"/>
</dbReference>
<feature type="modified residue" description="4-aspartylphosphate" evidence="6">
    <location>
        <position position="633"/>
    </location>
</feature>